<reference evidence="2 3" key="2">
    <citation type="submission" date="2019-02" db="EMBL/GenBank/DDBJ databases">
        <title>'Lichenibacterium ramalinii' gen. nov. sp. nov., 'Lichenibacterium minor' gen. nov. sp. nov.</title>
        <authorList>
            <person name="Pankratov T."/>
        </authorList>
    </citation>
    <scope>NUCLEOTIDE SEQUENCE [LARGE SCALE GENOMIC DNA]</scope>
    <source>
        <strain evidence="2 3">RmlP026</strain>
    </source>
</reference>
<proteinExistence type="predicted"/>
<protein>
    <recommendedName>
        <fullName evidence="4">Transposase IS4-like domain-containing protein</fullName>
    </recommendedName>
</protein>
<evidence type="ECO:0000313" key="3">
    <source>
        <dbReference type="Proteomes" id="UP000290759"/>
    </source>
</evidence>
<evidence type="ECO:0000313" key="2">
    <source>
        <dbReference type="EMBL" id="RYC33642.1"/>
    </source>
</evidence>
<feature type="region of interest" description="Disordered" evidence="1">
    <location>
        <begin position="64"/>
        <end position="90"/>
    </location>
</feature>
<accession>A0A4Q2UAP7</accession>
<keyword evidence="3" id="KW-1185">Reference proteome</keyword>
<dbReference type="EMBL" id="QYBB01000002">
    <property type="protein sequence ID" value="RYC33642.1"/>
    <property type="molecule type" value="Genomic_DNA"/>
</dbReference>
<gene>
    <name evidence="2" type="ORF">D3273_04065</name>
</gene>
<dbReference type="Proteomes" id="UP000290759">
    <property type="component" value="Unassembled WGS sequence"/>
</dbReference>
<comment type="caution">
    <text evidence="2">The sequence shown here is derived from an EMBL/GenBank/DDBJ whole genome shotgun (WGS) entry which is preliminary data.</text>
</comment>
<organism evidence="2 3">
    <name type="scientific">Lichenibacterium minor</name>
    <dbReference type="NCBI Taxonomy" id="2316528"/>
    <lineage>
        <taxon>Bacteria</taxon>
        <taxon>Pseudomonadati</taxon>
        <taxon>Pseudomonadota</taxon>
        <taxon>Alphaproteobacteria</taxon>
        <taxon>Hyphomicrobiales</taxon>
        <taxon>Lichenihabitantaceae</taxon>
        <taxon>Lichenibacterium</taxon>
    </lineage>
</organism>
<dbReference type="OrthoDB" id="9774608at2"/>
<dbReference type="AlphaFoldDB" id="A0A4Q2UAP7"/>
<reference evidence="2 3" key="1">
    <citation type="submission" date="2018-12" db="EMBL/GenBank/DDBJ databases">
        <authorList>
            <person name="Grouzdev D.S."/>
            <person name="Krutkina M.S."/>
        </authorList>
    </citation>
    <scope>NUCLEOTIDE SEQUENCE [LARGE SCALE GENOMIC DNA]</scope>
    <source>
        <strain evidence="2 3">RmlP026</strain>
    </source>
</reference>
<sequence length="90" mass="9501">MGHTLMENRNRLIVDGCVTEADGHAERTAALAIIENRADRPDRITLGADKGYDAEDFVDELRSMNVTSPGTRPGGARPSTAGPLATPAPA</sequence>
<evidence type="ECO:0008006" key="4">
    <source>
        <dbReference type="Google" id="ProtNLM"/>
    </source>
</evidence>
<evidence type="ECO:0000256" key="1">
    <source>
        <dbReference type="SAM" id="MobiDB-lite"/>
    </source>
</evidence>
<name>A0A4Q2UAP7_9HYPH</name>